<name>A0A0C3S0R8_PHLG1</name>
<organism evidence="6 7">
    <name type="scientific">Phlebiopsis gigantea (strain 11061_1 CR5-6)</name>
    <name type="common">White-rot fungus</name>
    <name type="synonym">Peniophora gigantea</name>
    <dbReference type="NCBI Taxonomy" id="745531"/>
    <lineage>
        <taxon>Eukaryota</taxon>
        <taxon>Fungi</taxon>
        <taxon>Dikarya</taxon>
        <taxon>Basidiomycota</taxon>
        <taxon>Agaricomycotina</taxon>
        <taxon>Agaricomycetes</taxon>
        <taxon>Polyporales</taxon>
        <taxon>Phanerochaetaceae</taxon>
        <taxon>Phlebiopsis</taxon>
    </lineage>
</organism>
<dbReference type="GO" id="GO:0007165">
    <property type="term" value="P:signal transduction"/>
    <property type="evidence" value="ECO:0007669"/>
    <property type="project" value="InterPro"/>
</dbReference>
<dbReference type="SUPFAM" id="SSF103657">
    <property type="entry name" value="BAR/IMD domain-like"/>
    <property type="match status" value="1"/>
</dbReference>
<accession>A0A0C3S0R8</accession>
<feature type="compositionally biased region" description="Pro residues" evidence="3">
    <location>
        <begin position="620"/>
        <end position="629"/>
    </location>
</feature>
<sequence length="931" mass="102406">MSSSTEAGPSARSASVDSSHGPPVQQFDANLRLLTESYLSFFQERRRIEEQYVDALHRLHKRLKTTDTYFDDKFDPSFSRNTTRVAWAEIRDNVERETETRQAFIASLSTEVINPLVSLKETEERIRKRIREDLKDAIHAHNEYVEGTFQKFKRSYLKKSQDAEDLRNATAAAGPLSPTAVYEHNPFVLPKSGQSTGKPVVTAPQPLRPLDRRPSTAVGPVRNRSPSTSTALQDLAHQGKRQLNQLMTFLDKGGNLKDGNRADNALRTVRAKREAEDADKEYRKAVHWVETLRLRRVKILEGGYNSLESFVRELSETMKRVLQTYSDSIVATSTTQAQISVHASTFVGRISPEKDVALLTVNIPRLLTLATPKPQYYENFTVGECRDLIFGVSLVDYATAKGLGEGDVPKIIRICIKEIEERGLDAEGIYRVSGRHASVQELQHKIERDEDAFEFNAPTDDVYAVSSLLKLYLRELPEPLFKFPLQDRMQHSEDLEDHISSNFRLLRSKMRRLPPVHQATLKAIVEHLSKVTSHVDKNKMDAKNLAIVFGSVIFGEDDMMPKGGDLLSVQSWKDTLMEDLITHANALFQTNNSPPLPPAPSGEPVPAISYGSAHTRVSEMPPPPVPRPATPDKRPKELPPHPGPSTSALASTSNQAPERPDETALHLRAMTKAAFLADRSEDFTPQLPLRPANKAALLAERSEDFTPPLPPRPVHKAALLFERSEDFTPQLPLRPANSIHPSLRAGPMSGLPSRQSLPAPARNAQWFDETITFADVTPAAPSVPPSPSRNRLQRAAPSPLPLKSPWSESQRSLASTSSASHSPTSADDDDDDTAHTNVISLNDDDDDHDGVPLSAPSTATTFASASALSPGAVSPTASLSSAGRRTPLTPPPLAHRPLATGTLSRTPSISPPGSGRHRKAASTSSASASIE</sequence>
<gene>
    <name evidence="6" type="ORF">PHLGIDRAFT_117170</name>
</gene>
<evidence type="ECO:0008006" key="8">
    <source>
        <dbReference type="Google" id="ProtNLM"/>
    </source>
</evidence>
<dbReference type="GO" id="GO:0005737">
    <property type="term" value="C:cytoplasm"/>
    <property type="evidence" value="ECO:0007669"/>
    <property type="project" value="TreeGrafter"/>
</dbReference>
<evidence type="ECO:0000259" key="4">
    <source>
        <dbReference type="PROSITE" id="PS50238"/>
    </source>
</evidence>
<feature type="region of interest" description="Disordered" evidence="3">
    <location>
        <begin position="777"/>
        <end position="931"/>
    </location>
</feature>
<feature type="compositionally biased region" description="Pro residues" evidence="3">
    <location>
        <begin position="594"/>
        <end position="603"/>
    </location>
</feature>
<dbReference type="InterPro" id="IPR050729">
    <property type="entry name" value="Rho-GAP"/>
</dbReference>
<keyword evidence="2" id="KW-0175">Coiled coil</keyword>
<dbReference type="InterPro" id="IPR008936">
    <property type="entry name" value="Rho_GTPase_activation_prot"/>
</dbReference>
<dbReference type="Gene3D" id="1.20.1270.60">
    <property type="entry name" value="Arfaptin homology (AH) domain/BAR domain"/>
    <property type="match status" value="1"/>
</dbReference>
<dbReference type="Pfam" id="PF00611">
    <property type="entry name" value="FCH"/>
    <property type="match status" value="1"/>
</dbReference>
<feature type="region of interest" description="Disordered" evidence="3">
    <location>
        <begin position="588"/>
        <end position="661"/>
    </location>
</feature>
<dbReference type="EMBL" id="KN840478">
    <property type="protein sequence ID" value="KIP08551.1"/>
    <property type="molecule type" value="Genomic_DNA"/>
</dbReference>
<dbReference type="HOGENOM" id="CLU_008682_1_0_1"/>
<dbReference type="PROSITE" id="PS51741">
    <property type="entry name" value="F_BAR"/>
    <property type="match status" value="1"/>
</dbReference>
<feature type="region of interest" description="Disordered" evidence="3">
    <location>
        <begin position="733"/>
        <end position="763"/>
    </location>
</feature>
<evidence type="ECO:0000313" key="7">
    <source>
        <dbReference type="Proteomes" id="UP000053257"/>
    </source>
</evidence>
<evidence type="ECO:0000259" key="5">
    <source>
        <dbReference type="PROSITE" id="PS51741"/>
    </source>
</evidence>
<dbReference type="SUPFAM" id="SSF48350">
    <property type="entry name" value="GTPase activation domain, GAP"/>
    <property type="match status" value="1"/>
</dbReference>
<protein>
    <recommendedName>
        <fullName evidence="8">Rho-GAP domain-containing protein</fullName>
    </recommendedName>
</protein>
<feature type="compositionally biased region" description="Low complexity" evidence="3">
    <location>
        <begin position="921"/>
        <end position="931"/>
    </location>
</feature>
<keyword evidence="1" id="KW-0343">GTPase activation</keyword>
<evidence type="ECO:0000313" key="6">
    <source>
        <dbReference type="EMBL" id="KIP08551.1"/>
    </source>
</evidence>
<dbReference type="AlphaFoldDB" id="A0A0C3S0R8"/>
<evidence type="ECO:0000256" key="2">
    <source>
        <dbReference type="PROSITE-ProRule" id="PRU01077"/>
    </source>
</evidence>
<dbReference type="InterPro" id="IPR000198">
    <property type="entry name" value="RhoGAP_dom"/>
</dbReference>
<evidence type="ECO:0000256" key="1">
    <source>
        <dbReference type="ARBA" id="ARBA00022468"/>
    </source>
</evidence>
<dbReference type="Proteomes" id="UP000053257">
    <property type="component" value="Unassembled WGS sequence"/>
</dbReference>
<dbReference type="Pfam" id="PF00620">
    <property type="entry name" value="RhoGAP"/>
    <property type="match status" value="1"/>
</dbReference>
<reference evidence="6 7" key="1">
    <citation type="journal article" date="2014" name="PLoS Genet.">
        <title>Analysis of the Phlebiopsis gigantea genome, transcriptome and secretome provides insight into its pioneer colonization strategies of wood.</title>
        <authorList>
            <person name="Hori C."/>
            <person name="Ishida T."/>
            <person name="Igarashi K."/>
            <person name="Samejima M."/>
            <person name="Suzuki H."/>
            <person name="Master E."/>
            <person name="Ferreira P."/>
            <person name="Ruiz-Duenas F.J."/>
            <person name="Held B."/>
            <person name="Canessa P."/>
            <person name="Larrondo L.F."/>
            <person name="Schmoll M."/>
            <person name="Druzhinina I.S."/>
            <person name="Kubicek C.P."/>
            <person name="Gaskell J.A."/>
            <person name="Kersten P."/>
            <person name="St John F."/>
            <person name="Glasner J."/>
            <person name="Sabat G."/>
            <person name="Splinter BonDurant S."/>
            <person name="Syed K."/>
            <person name="Yadav J."/>
            <person name="Mgbeahuruike A.C."/>
            <person name="Kovalchuk A."/>
            <person name="Asiegbu F.O."/>
            <person name="Lackner G."/>
            <person name="Hoffmeister D."/>
            <person name="Rencoret J."/>
            <person name="Gutierrez A."/>
            <person name="Sun H."/>
            <person name="Lindquist E."/>
            <person name="Barry K."/>
            <person name="Riley R."/>
            <person name="Grigoriev I.V."/>
            <person name="Henrissat B."/>
            <person name="Kues U."/>
            <person name="Berka R.M."/>
            <person name="Martinez A.T."/>
            <person name="Covert S.F."/>
            <person name="Blanchette R.A."/>
            <person name="Cullen D."/>
        </authorList>
    </citation>
    <scope>NUCLEOTIDE SEQUENCE [LARGE SCALE GENOMIC DNA]</scope>
    <source>
        <strain evidence="6 7">11061_1 CR5-6</strain>
    </source>
</reference>
<dbReference type="PANTHER" id="PTHR23176:SF134">
    <property type="entry name" value="RHO-TYPE GTPASE-ACTIVATING PROTEIN"/>
    <property type="match status" value="1"/>
</dbReference>
<evidence type="ECO:0000256" key="3">
    <source>
        <dbReference type="SAM" id="MobiDB-lite"/>
    </source>
</evidence>
<dbReference type="GO" id="GO:0005096">
    <property type="term" value="F:GTPase activator activity"/>
    <property type="evidence" value="ECO:0007669"/>
    <property type="project" value="UniProtKB-KW"/>
</dbReference>
<feature type="region of interest" description="Disordered" evidence="3">
    <location>
        <begin position="189"/>
        <end position="230"/>
    </location>
</feature>
<proteinExistence type="predicted"/>
<feature type="compositionally biased region" description="Basic and acidic residues" evidence="3">
    <location>
        <begin position="630"/>
        <end position="639"/>
    </location>
</feature>
<dbReference type="Gene3D" id="1.10.555.10">
    <property type="entry name" value="Rho GTPase activation protein"/>
    <property type="match status" value="1"/>
</dbReference>
<dbReference type="InterPro" id="IPR001060">
    <property type="entry name" value="FCH_dom"/>
</dbReference>
<feature type="compositionally biased region" description="Low complexity" evidence="3">
    <location>
        <begin position="814"/>
        <end position="825"/>
    </location>
</feature>
<dbReference type="PANTHER" id="PTHR23176">
    <property type="entry name" value="RHO/RAC/CDC GTPASE-ACTIVATING PROTEIN"/>
    <property type="match status" value="1"/>
</dbReference>
<dbReference type="InterPro" id="IPR027267">
    <property type="entry name" value="AH/BAR_dom_sf"/>
</dbReference>
<dbReference type="OrthoDB" id="79452at2759"/>
<dbReference type="CDD" id="cd00159">
    <property type="entry name" value="RhoGAP"/>
    <property type="match status" value="1"/>
</dbReference>
<dbReference type="InterPro" id="IPR031160">
    <property type="entry name" value="F_BAR_dom"/>
</dbReference>
<dbReference type="SMART" id="SM00324">
    <property type="entry name" value="RhoGAP"/>
    <property type="match status" value="1"/>
</dbReference>
<feature type="compositionally biased region" description="Low complexity" evidence="3">
    <location>
        <begin position="852"/>
        <end position="870"/>
    </location>
</feature>
<keyword evidence="7" id="KW-1185">Reference proteome</keyword>
<feature type="domain" description="F-BAR" evidence="5">
    <location>
        <begin position="9"/>
        <end position="355"/>
    </location>
</feature>
<feature type="compositionally biased region" description="Polar residues" evidence="3">
    <location>
        <begin position="1"/>
        <end position="18"/>
    </location>
</feature>
<feature type="compositionally biased region" description="Polar residues" evidence="3">
    <location>
        <begin position="644"/>
        <end position="656"/>
    </location>
</feature>
<feature type="domain" description="Rho-GAP" evidence="4">
    <location>
        <begin position="392"/>
        <end position="588"/>
    </location>
</feature>
<dbReference type="STRING" id="745531.A0A0C3S0R8"/>
<feature type="region of interest" description="Disordered" evidence="3">
    <location>
        <begin position="1"/>
        <end position="23"/>
    </location>
</feature>
<dbReference type="PROSITE" id="PS50238">
    <property type="entry name" value="RHOGAP"/>
    <property type="match status" value="1"/>
</dbReference>